<dbReference type="InterPro" id="IPR056747">
    <property type="entry name" value="VPS13-like_M"/>
</dbReference>
<dbReference type="OrthoDB" id="428159at2759"/>
<feature type="domain" description="Vacuolar protein sorting-associated protein 13 VPS13 adaptor binding" evidence="3">
    <location>
        <begin position="253"/>
        <end position="412"/>
    </location>
</feature>
<dbReference type="EMBL" id="AVOT02015466">
    <property type="protein sequence ID" value="MBW0499799.1"/>
    <property type="molecule type" value="Genomic_DNA"/>
</dbReference>
<dbReference type="InterPro" id="IPR026847">
    <property type="entry name" value="VPS13"/>
</dbReference>
<dbReference type="Pfam" id="PF25033">
    <property type="entry name" value="VPS13_M"/>
    <property type="match status" value="1"/>
</dbReference>
<comment type="caution">
    <text evidence="4">The sequence shown here is derived from an EMBL/GenBank/DDBJ whole genome shotgun (WGS) entry which is preliminary data.</text>
</comment>
<dbReference type="AlphaFoldDB" id="A0A9Q3DAL2"/>
<comment type="similarity">
    <text evidence="1">Belongs to the VPS13 family.</text>
</comment>
<dbReference type="PANTHER" id="PTHR16166">
    <property type="entry name" value="VACUOLAR PROTEIN SORTING-ASSOCIATED PROTEIN VPS13"/>
    <property type="match status" value="1"/>
</dbReference>
<evidence type="ECO:0000259" key="3">
    <source>
        <dbReference type="Pfam" id="PF25036"/>
    </source>
</evidence>
<name>A0A9Q3DAL2_9BASI</name>
<evidence type="ECO:0000256" key="1">
    <source>
        <dbReference type="ARBA" id="ARBA00006545"/>
    </source>
</evidence>
<dbReference type="GO" id="GO:0045324">
    <property type="term" value="P:late endosome to vacuole transport"/>
    <property type="evidence" value="ECO:0007669"/>
    <property type="project" value="TreeGrafter"/>
</dbReference>
<dbReference type="GO" id="GO:0007005">
    <property type="term" value="P:mitochondrion organization"/>
    <property type="evidence" value="ECO:0007669"/>
    <property type="project" value="TreeGrafter"/>
</dbReference>
<gene>
    <name evidence="4" type="ORF">O181_039514</name>
</gene>
<dbReference type="Proteomes" id="UP000765509">
    <property type="component" value="Unassembled WGS sequence"/>
</dbReference>
<dbReference type="GO" id="GO:0006623">
    <property type="term" value="P:protein targeting to vacuole"/>
    <property type="evidence" value="ECO:0007669"/>
    <property type="project" value="TreeGrafter"/>
</dbReference>
<organism evidence="4 5">
    <name type="scientific">Austropuccinia psidii MF-1</name>
    <dbReference type="NCBI Taxonomy" id="1389203"/>
    <lineage>
        <taxon>Eukaryota</taxon>
        <taxon>Fungi</taxon>
        <taxon>Dikarya</taxon>
        <taxon>Basidiomycota</taxon>
        <taxon>Pucciniomycotina</taxon>
        <taxon>Pucciniomycetes</taxon>
        <taxon>Pucciniales</taxon>
        <taxon>Sphaerophragmiaceae</taxon>
        <taxon>Austropuccinia</taxon>
    </lineage>
</organism>
<accession>A0A9Q3DAL2</accession>
<keyword evidence="5" id="KW-1185">Reference proteome</keyword>
<feature type="domain" description="VPS13-like middle region" evidence="2">
    <location>
        <begin position="48"/>
        <end position="160"/>
    </location>
</feature>
<protein>
    <submittedName>
        <fullName evidence="4">Uncharacterized protein</fullName>
    </submittedName>
</protein>
<evidence type="ECO:0000313" key="5">
    <source>
        <dbReference type="Proteomes" id="UP000765509"/>
    </source>
</evidence>
<reference evidence="4" key="1">
    <citation type="submission" date="2021-03" db="EMBL/GenBank/DDBJ databases">
        <title>Draft genome sequence of rust myrtle Austropuccinia psidii MF-1, a brazilian biotype.</title>
        <authorList>
            <person name="Quecine M.C."/>
            <person name="Pachon D.M.R."/>
            <person name="Bonatelli M.L."/>
            <person name="Correr F.H."/>
            <person name="Franceschini L.M."/>
            <person name="Leite T.F."/>
            <person name="Margarido G.R.A."/>
            <person name="Almeida C.A."/>
            <person name="Ferrarezi J.A."/>
            <person name="Labate C.A."/>
        </authorList>
    </citation>
    <scope>NUCLEOTIDE SEQUENCE</scope>
    <source>
        <strain evidence="4">MF-1</strain>
    </source>
</reference>
<evidence type="ECO:0000259" key="2">
    <source>
        <dbReference type="Pfam" id="PF25033"/>
    </source>
</evidence>
<dbReference type="InterPro" id="IPR009543">
    <property type="entry name" value="VPS13_VAB"/>
</dbReference>
<evidence type="ECO:0000313" key="4">
    <source>
        <dbReference type="EMBL" id="MBW0499799.1"/>
    </source>
</evidence>
<sequence length="415" mass="47394">MYSVYCKALDFLHAPQEGKIQNDSRPTTPKTISESLSICLASQPMAATNITTYSQKLSLKVDKLQVVLIGDLHEQPLFDLNTQTFEFNACDWSDQLSLDTSIILAINYYNLTNSHWEPLMEAWPITFKISFLGCPSYHSIALESKRRLEMNITATFINLIMTGTNIWGREGKNCLNQKRGMVLPYLIKNLPGYPLKVSAEFQDEFHKGKEYLAEDGKSILWWFEDRELMREVRVYKPFICYEGELTSIFQSVMSPTQSKLRIVLDGEGWEAVSGTSVVRESDEVYPLRPSLDGVTHRLLCDVAIQDTVKEVTFQSTFQVQNNTSLPIEMCVIDDAGSIICQPYNIIPGGLFSVPIETAYHQRIRFGPIWCKEELVWKELVKHPVRTIACQSINLEEPVQRFTAATIYDKEDSTVW</sequence>
<dbReference type="GO" id="GO:0045053">
    <property type="term" value="P:protein retention in Golgi apparatus"/>
    <property type="evidence" value="ECO:0007669"/>
    <property type="project" value="TreeGrafter"/>
</dbReference>
<dbReference type="PANTHER" id="PTHR16166:SF93">
    <property type="entry name" value="INTERMEMBRANE LIPID TRANSFER PROTEIN VPS13"/>
    <property type="match status" value="1"/>
</dbReference>
<proteinExistence type="inferred from homology"/>
<dbReference type="Pfam" id="PF25036">
    <property type="entry name" value="VPS13_VAB"/>
    <property type="match status" value="1"/>
</dbReference>